<dbReference type="InterPro" id="IPR028976">
    <property type="entry name" value="CheC-like_sf"/>
</dbReference>
<dbReference type="InterPro" id="IPR038756">
    <property type="entry name" value="CheX-like"/>
</dbReference>
<dbReference type="PANTHER" id="PTHR39452">
    <property type="entry name" value="CHEY-P PHOSPHATASE CHEX"/>
    <property type="match status" value="1"/>
</dbReference>
<dbReference type="PANTHER" id="PTHR39452:SF1">
    <property type="entry name" value="CHEY-P PHOSPHATASE CHEX"/>
    <property type="match status" value="1"/>
</dbReference>
<evidence type="ECO:0000313" key="4">
    <source>
        <dbReference type="Proteomes" id="UP001275315"/>
    </source>
</evidence>
<dbReference type="RefSeq" id="WP_320381536.1">
    <property type="nucleotide sequence ID" value="NZ_JAWDIQ010000003.1"/>
</dbReference>
<keyword evidence="1" id="KW-0145">Chemotaxis</keyword>
<comment type="caution">
    <text evidence="3">The sequence shown here is derived from an EMBL/GenBank/DDBJ whole genome shotgun (WGS) entry which is preliminary data.</text>
</comment>
<evidence type="ECO:0000256" key="1">
    <source>
        <dbReference type="ARBA" id="ARBA00022500"/>
    </source>
</evidence>
<dbReference type="Pfam" id="PF13690">
    <property type="entry name" value="CheX"/>
    <property type="match status" value="1"/>
</dbReference>
<organism evidence="3 4">
    <name type="scientific">Paracerasibacillus soli</name>
    <dbReference type="NCBI Taxonomy" id="480284"/>
    <lineage>
        <taxon>Bacteria</taxon>
        <taxon>Bacillati</taxon>
        <taxon>Bacillota</taxon>
        <taxon>Bacilli</taxon>
        <taxon>Bacillales</taxon>
        <taxon>Bacillaceae</taxon>
        <taxon>Paracerasibacillus</taxon>
    </lineage>
</organism>
<feature type="domain" description="Chemotaxis phosphatase CheX-like" evidence="2">
    <location>
        <begin position="47"/>
        <end position="127"/>
    </location>
</feature>
<accession>A0ABU5CUX2</accession>
<sequence length="153" mass="16317">MMITKEKVNAITTLLNGTILSLKLVIPIHHHPNKPEKINGEFQISYGVLIGIVGDVNGKLVVSGSADLFAEIGQAMFGMPLEGEMLTSFSGELGNMIAGCLSTNIANNGIDINITSPTVMSGKTTISGYQQALKISTSFENMVDLDIYLLLDS</sequence>
<name>A0ABU5CUX2_9BACI</name>
<gene>
    <name evidence="3" type="ORF">RWD45_18500</name>
</gene>
<dbReference type="Gene3D" id="3.40.1550.10">
    <property type="entry name" value="CheC-like"/>
    <property type="match status" value="1"/>
</dbReference>
<dbReference type="InterPro" id="IPR028051">
    <property type="entry name" value="CheX-like_dom"/>
</dbReference>
<evidence type="ECO:0000259" key="2">
    <source>
        <dbReference type="Pfam" id="PF13690"/>
    </source>
</evidence>
<reference evidence="3 4" key="1">
    <citation type="submission" date="2023-10" db="EMBL/GenBank/DDBJ databases">
        <title>Virgibacillus soli CC-YMP-6 genome.</title>
        <authorList>
            <person name="Miliotis G."/>
            <person name="Sengupta P."/>
            <person name="Hameed A."/>
            <person name="Chuvochina M."/>
            <person name="Mcdonagh F."/>
            <person name="Simpson A.C."/>
            <person name="Singh N.K."/>
            <person name="Rekha P.D."/>
            <person name="Raman K."/>
            <person name="Hugenholtz P."/>
            <person name="Venkateswaran K."/>
        </authorList>
    </citation>
    <scope>NUCLEOTIDE SEQUENCE [LARGE SCALE GENOMIC DNA]</scope>
    <source>
        <strain evidence="3 4">CC-YMP-6</strain>
    </source>
</reference>
<dbReference type="CDD" id="cd17906">
    <property type="entry name" value="CheX"/>
    <property type="match status" value="1"/>
</dbReference>
<evidence type="ECO:0000313" key="3">
    <source>
        <dbReference type="EMBL" id="MDY0410175.1"/>
    </source>
</evidence>
<dbReference type="SUPFAM" id="SSF103039">
    <property type="entry name" value="CheC-like"/>
    <property type="match status" value="1"/>
</dbReference>
<keyword evidence="4" id="KW-1185">Reference proteome</keyword>
<dbReference type="EMBL" id="JAWDIQ010000003">
    <property type="protein sequence ID" value="MDY0410175.1"/>
    <property type="molecule type" value="Genomic_DNA"/>
</dbReference>
<proteinExistence type="predicted"/>
<dbReference type="Proteomes" id="UP001275315">
    <property type="component" value="Unassembled WGS sequence"/>
</dbReference>
<protein>
    <submittedName>
        <fullName evidence="3">Chemotaxis protein CheX</fullName>
    </submittedName>
</protein>